<feature type="compositionally biased region" description="Acidic residues" evidence="9">
    <location>
        <begin position="1381"/>
        <end position="1393"/>
    </location>
</feature>
<keyword evidence="4" id="KW-0547">Nucleotide-binding</keyword>
<dbReference type="SUPFAM" id="SSF52980">
    <property type="entry name" value="Restriction endonuclease-like"/>
    <property type="match status" value="1"/>
</dbReference>
<keyword evidence="7" id="KW-0067">ATP-binding</keyword>
<evidence type="ECO:0000313" key="12">
    <source>
        <dbReference type="EMBL" id="ORY52110.1"/>
    </source>
</evidence>
<evidence type="ECO:0000259" key="11">
    <source>
        <dbReference type="PROSITE" id="PS51194"/>
    </source>
</evidence>
<dbReference type="GO" id="GO:0000400">
    <property type="term" value="F:four-way junction DNA binding"/>
    <property type="evidence" value="ECO:0007669"/>
    <property type="project" value="TreeGrafter"/>
</dbReference>
<dbReference type="GO" id="GO:0005634">
    <property type="term" value="C:nucleus"/>
    <property type="evidence" value="ECO:0007669"/>
    <property type="project" value="UniProtKB-SubCell"/>
</dbReference>
<feature type="region of interest" description="Disordered" evidence="9">
    <location>
        <begin position="1365"/>
        <end position="1449"/>
    </location>
</feature>
<evidence type="ECO:0000256" key="6">
    <source>
        <dbReference type="ARBA" id="ARBA00022806"/>
    </source>
</evidence>
<keyword evidence="13" id="KW-1185">Reference proteome</keyword>
<feature type="domain" description="Helicase ATP-binding" evidence="10">
    <location>
        <begin position="224"/>
        <end position="392"/>
    </location>
</feature>
<dbReference type="SMART" id="SM00490">
    <property type="entry name" value="HELICc"/>
    <property type="match status" value="1"/>
</dbReference>
<dbReference type="InterPro" id="IPR027417">
    <property type="entry name" value="P-loop_NTPase"/>
</dbReference>
<feature type="compositionally biased region" description="Low complexity" evidence="9">
    <location>
        <begin position="23"/>
        <end position="32"/>
    </location>
</feature>
<feature type="compositionally biased region" description="Acidic residues" evidence="9">
    <location>
        <begin position="1417"/>
        <end position="1431"/>
    </location>
</feature>
<evidence type="ECO:0000256" key="3">
    <source>
        <dbReference type="ARBA" id="ARBA00012551"/>
    </source>
</evidence>
<dbReference type="EMBL" id="MCGO01000004">
    <property type="protein sequence ID" value="ORY52110.1"/>
    <property type="molecule type" value="Genomic_DNA"/>
</dbReference>
<dbReference type="GO" id="GO:0005524">
    <property type="term" value="F:ATP binding"/>
    <property type="evidence" value="ECO:0007669"/>
    <property type="project" value="UniProtKB-KW"/>
</dbReference>
<dbReference type="STRING" id="329046.A0A1Y2CYK4"/>
<dbReference type="SMART" id="SM00487">
    <property type="entry name" value="DEXDc"/>
    <property type="match status" value="1"/>
</dbReference>
<gene>
    <name evidence="12" type="ORF">BCR33DRAFT_408927</name>
</gene>
<dbReference type="InterPro" id="IPR039686">
    <property type="entry name" value="FANCM/Mph1-like_ID"/>
</dbReference>
<feature type="compositionally biased region" description="Low complexity" evidence="9">
    <location>
        <begin position="72"/>
        <end position="102"/>
    </location>
</feature>
<proteinExistence type="inferred from homology"/>
<name>A0A1Y2CYK4_9FUNG</name>
<dbReference type="SMART" id="SM00891">
    <property type="entry name" value="ERCC4"/>
    <property type="match status" value="1"/>
</dbReference>
<keyword evidence="5 12" id="KW-0378">Hydrolase</keyword>
<dbReference type="GO" id="GO:0043138">
    <property type="term" value="F:3'-5' DNA helicase activity"/>
    <property type="evidence" value="ECO:0007669"/>
    <property type="project" value="InterPro"/>
</dbReference>
<feature type="region of interest" description="Disordered" evidence="9">
    <location>
        <begin position="1298"/>
        <end position="1321"/>
    </location>
</feature>
<dbReference type="GO" id="GO:0016787">
    <property type="term" value="F:hydrolase activity"/>
    <property type="evidence" value="ECO:0007669"/>
    <property type="project" value="UniProtKB-KW"/>
</dbReference>
<evidence type="ECO:0000256" key="7">
    <source>
        <dbReference type="ARBA" id="ARBA00022840"/>
    </source>
</evidence>
<dbReference type="InterPro" id="IPR011335">
    <property type="entry name" value="Restrct_endonuc-II-like"/>
</dbReference>
<feature type="region of interest" description="Disordered" evidence="9">
    <location>
        <begin position="17"/>
        <end position="56"/>
    </location>
</feature>
<accession>A0A1Y2CYK4</accession>
<dbReference type="GO" id="GO:0004518">
    <property type="term" value="F:nuclease activity"/>
    <property type="evidence" value="ECO:0007669"/>
    <property type="project" value="InterPro"/>
</dbReference>
<dbReference type="CDD" id="cd18801">
    <property type="entry name" value="SF2_C_FANCM_Hef"/>
    <property type="match status" value="1"/>
</dbReference>
<feature type="compositionally biased region" description="Polar residues" evidence="9">
    <location>
        <begin position="1087"/>
        <end position="1102"/>
    </location>
</feature>
<dbReference type="FunFam" id="3.40.50.300:FF:000861">
    <property type="entry name" value="Fanconi anemia, complementation group M"/>
    <property type="match status" value="1"/>
</dbReference>
<dbReference type="Gene3D" id="3.40.50.10130">
    <property type="match status" value="1"/>
</dbReference>
<evidence type="ECO:0000313" key="13">
    <source>
        <dbReference type="Proteomes" id="UP000193642"/>
    </source>
</evidence>
<evidence type="ECO:0000256" key="5">
    <source>
        <dbReference type="ARBA" id="ARBA00022801"/>
    </source>
</evidence>
<comment type="caution">
    <text evidence="12">The sequence shown here is derived from an EMBL/GenBank/DDBJ whole genome shotgun (WGS) entry which is preliminary data.</text>
</comment>
<dbReference type="Gene3D" id="3.40.50.300">
    <property type="entry name" value="P-loop containing nucleotide triphosphate hydrolases"/>
    <property type="match status" value="2"/>
</dbReference>
<dbReference type="InterPro" id="IPR001650">
    <property type="entry name" value="Helicase_C-like"/>
</dbReference>
<dbReference type="CDD" id="cd12091">
    <property type="entry name" value="FANCM_ID"/>
    <property type="match status" value="1"/>
</dbReference>
<dbReference type="PROSITE" id="PS51194">
    <property type="entry name" value="HELICASE_CTER"/>
    <property type="match status" value="1"/>
</dbReference>
<evidence type="ECO:0000256" key="4">
    <source>
        <dbReference type="ARBA" id="ARBA00022741"/>
    </source>
</evidence>
<comment type="subcellular location">
    <subcellularLocation>
        <location evidence="1">Nucleus</location>
    </subcellularLocation>
</comment>
<dbReference type="GO" id="GO:0036297">
    <property type="term" value="P:interstrand cross-link repair"/>
    <property type="evidence" value="ECO:0007669"/>
    <property type="project" value="TreeGrafter"/>
</dbReference>
<feature type="region of interest" description="Disordered" evidence="9">
    <location>
        <begin position="1536"/>
        <end position="1555"/>
    </location>
</feature>
<dbReference type="Pfam" id="PF00271">
    <property type="entry name" value="Helicase_C"/>
    <property type="match status" value="1"/>
</dbReference>
<dbReference type="InterPro" id="IPR044749">
    <property type="entry name" value="FANCM_DEXDc"/>
</dbReference>
<feature type="compositionally biased region" description="Polar residues" evidence="9">
    <location>
        <begin position="1543"/>
        <end position="1552"/>
    </location>
</feature>
<comment type="similarity">
    <text evidence="2">Belongs to the DEAD box helicase family. DEAH subfamily. FANCM sub-subfamily.</text>
</comment>
<feature type="compositionally biased region" description="Low complexity" evidence="9">
    <location>
        <begin position="39"/>
        <end position="56"/>
    </location>
</feature>
<dbReference type="OrthoDB" id="164902at2759"/>
<dbReference type="PROSITE" id="PS51192">
    <property type="entry name" value="HELICASE_ATP_BIND_1"/>
    <property type="match status" value="1"/>
</dbReference>
<evidence type="ECO:0000259" key="10">
    <source>
        <dbReference type="PROSITE" id="PS51192"/>
    </source>
</evidence>
<dbReference type="EC" id="3.6.4.12" evidence="3"/>
<dbReference type="InterPro" id="IPR006935">
    <property type="entry name" value="Helicase/UvrB_N"/>
</dbReference>
<feature type="domain" description="Helicase C-terminal" evidence="11">
    <location>
        <begin position="567"/>
        <end position="735"/>
    </location>
</feature>
<dbReference type="PANTHER" id="PTHR14025:SF20">
    <property type="entry name" value="FANCONI ANEMIA GROUP M PROTEIN"/>
    <property type="match status" value="1"/>
</dbReference>
<protein>
    <recommendedName>
        <fullName evidence="3">DNA helicase</fullName>
        <ecNumber evidence="3">3.6.4.12</ecNumber>
    </recommendedName>
</protein>
<evidence type="ECO:0000256" key="9">
    <source>
        <dbReference type="SAM" id="MobiDB-lite"/>
    </source>
</evidence>
<dbReference type="CDD" id="cd18033">
    <property type="entry name" value="DEXDc_FANCM"/>
    <property type="match status" value="1"/>
</dbReference>
<dbReference type="GO" id="GO:0009378">
    <property type="term" value="F:four-way junction helicase activity"/>
    <property type="evidence" value="ECO:0007669"/>
    <property type="project" value="TreeGrafter"/>
</dbReference>
<sequence length="1855" mass="206519">MDFDFDDGFDEAEMARALDESMRSASSRTTTTIEKAGTSSTAFNNYSNSNSNLNSSSSNAFVASNVRSNNGNSNAYSTSSTSSTLHTTPTTTTAKPSPLQQSQPPPNQLRPAPRQPTLFEAFKIAPPQPTTPNAALPLAAAREAAKLKLQKNQQQLLMQQLPQPPNALQKIQLQQKLNQSNAMLDDPSVNLAALVSHHHRMNRENLKSWLYPTNCPVREYQFNVIQASMFQNTLVALPTGLGKTFIAAVVMFNFYRWFPEGKIVFMAPTKPLVAQQIEACYKITGIPQQDTDEMTGAAKVEDRRRSWAAKRVFFLTPQVMQNDLSRGTCPADKVVLVVVDEAHRASGKHAYCEVVRILTDEKSTFRVLALTATPGADVKTVQNVIDNLQISKIEIRTEDSLDIKPYTHERNLELIVLKPSPEIVVVSELFKKVLEPHMKRLVDFKAFYCRDPTEASRFGLIQARMKFQKDNPQRNFIVEADFGICISLCELHTHLVQLGLRMFLRQIEAYTAETLNPSSTSISKSRKSLVLSPAFQKMITTARAYQDNPDFLSHPKLGKLVESVVSHFEKHAEAVKEGTKDWQTRVMVFSNFRESVEEIKEALSKHEPLVKVMSFVGQSGGKKGGVKGCTQKEQLELIEKFGKGGYNVLVATCIGEEGLDIGDVDLIVCYDAQTSPVRMLQRMGRTGRKREGKVILLLSEGREEDAHRQSQMKYKSIQKAIIEGQGNKLKMFPVTKENTLFPPGIVPECVKADLEIPDYDIKKKSVGGKVVSAAVEKKQQQQLQLKQQQPARHKFEFGAGAYLSEDQLRDYERELKSNRPLSARKSKVSLSSATVWQSMELPTWEVPNGILSRRFVKIMQLTETLATQESTANGGVAEDVHNELMESCLLDSDRRAIDERPPSEWKPNIKLDSIVDTSDELGVNQTEDEASQGVKRKRPKLKFHRLSNYDQLFQNDEDGEDLVDASEIVMGGLKKKKVDGVEDDEMEAFFHNTPPPLPAPKVTESVEHGGDDAFPENLPPDFDDHEEFAFVGDDDWNNYEDPGVDVNAEVSKGLEVSEEPPVVNVSRNDAVCSSPTTPRQPFPNSTPPQQAAVPDSNTQKSPVSAANDMIYVPDTPVGVRSNSFQLPPTSPPSSFPILVVPDSPLAEDGGLVGCLQAWDDESDGFTSLSQAPTHPAASGRFWMPDSSWPQDKLCLSKGPRLRPVEFYEWPVSWIDGADANTMQASGATQASQRGGTSIHGDIDVDFDQLEAKLFENSNDEFDDMDMDDGMFMQNMDLIDGAIAGAFAAPAAEAVKESEKEVKEVMGPPAPPGPSGYKKKLSQGSIYKDAVMKTMSDYSSPIISRKFNPAPAPAPVVTFSSPMESQMPFARRPQQNRRIVQDFDEDEDDEEQDKEEGKAGKLRRKRSLERDPRLSEIFEQEEEEVWEDEFDESTGGGGVELSSDVGNPTPMAIKMVRQRLIKKPRRAPRPRNFEPAIFPTVPVERQKTGPSRPRPKNVQIGDVEQFFDREAALSEEEDDSGDDEYGDEDLDADLEGFINDDSFGISSSQSLPTESPGISMYHRSILSPHGGISRENRAYDAMLEKYRNMEKQRKYRPREEWEGLATQADAGANAQEFYDDPELADFVVDDDFVEYFSSPVAKPAKRRRPANKPAVASSLANEIVAPAPPVEAPTPAPTKKVLAPTTQNEFTPITRIVANIPSSDFKSSFDVDGPSPIIRNNVENLSKEEKELLFVGNDHAHRHVEQVVTAPKDERICILVDNREIRSGITSILKGKFGCRVEFRQLAGGDYILSNRVAIERKSKSDLLSSTFSKRIYDQLDLLKRMYSSPYLLVELESSESETQHGTSLKESSQVC</sequence>
<evidence type="ECO:0000256" key="8">
    <source>
        <dbReference type="ARBA" id="ARBA00023242"/>
    </source>
</evidence>
<dbReference type="InterPro" id="IPR014001">
    <property type="entry name" value="Helicase_ATP-bd"/>
</dbReference>
<dbReference type="SUPFAM" id="SSF52540">
    <property type="entry name" value="P-loop containing nucleoside triphosphate hydrolases"/>
    <property type="match status" value="1"/>
</dbReference>
<keyword evidence="6" id="KW-0347">Helicase</keyword>
<feature type="region of interest" description="Disordered" evidence="9">
    <location>
        <begin position="1052"/>
        <end position="1102"/>
    </location>
</feature>
<dbReference type="Pfam" id="PF04851">
    <property type="entry name" value="ResIII"/>
    <property type="match status" value="1"/>
</dbReference>
<organism evidence="12 13">
    <name type="scientific">Rhizoclosmatium globosum</name>
    <dbReference type="NCBI Taxonomy" id="329046"/>
    <lineage>
        <taxon>Eukaryota</taxon>
        <taxon>Fungi</taxon>
        <taxon>Fungi incertae sedis</taxon>
        <taxon>Chytridiomycota</taxon>
        <taxon>Chytridiomycota incertae sedis</taxon>
        <taxon>Chytridiomycetes</taxon>
        <taxon>Chytridiales</taxon>
        <taxon>Chytriomycetaceae</taxon>
        <taxon>Rhizoclosmatium</taxon>
    </lineage>
</organism>
<reference evidence="12 13" key="1">
    <citation type="submission" date="2016-07" db="EMBL/GenBank/DDBJ databases">
        <title>Pervasive Adenine N6-methylation of Active Genes in Fungi.</title>
        <authorList>
            <consortium name="DOE Joint Genome Institute"/>
            <person name="Mondo S.J."/>
            <person name="Dannebaum R.O."/>
            <person name="Kuo R.C."/>
            <person name="Labutti K."/>
            <person name="Haridas S."/>
            <person name="Kuo A."/>
            <person name="Salamov A."/>
            <person name="Ahrendt S.R."/>
            <person name="Lipzen A."/>
            <person name="Sullivan W."/>
            <person name="Andreopoulos W.B."/>
            <person name="Clum A."/>
            <person name="Lindquist E."/>
            <person name="Daum C."/>
            <person name="Ramamoorthy G.K."/>
            <person name="Gryganskyi A."/>
            <person name="Culley D."/>
            <person name="Magnuson J.K."/>
            <person name="James T.Y."/>
            <person name="O'Malley M.A."/>
            <person name="Stajich J.E."/>
            <person name="Spatafora J.W."/>
            <person name="Visel A."/>
            <person name="Grigoriev I.V."/>
        </authorList>
    </citation>
    <scope>NUCLEOTIDE SEQUENCE [LARGE SCALE GENOMIC DNA]</scope>
    <source>
        <strain evidence="12 13">JEL800</strain>
    </source>
</reference>
<evidence type="ECO:0000256" key="2">
    <source>
        <dbReference type="ARBA" id="ARBA00009889"/>
    </source>
</evidence>
<dbReference type="Pfam" id="PF02732">
    <property type="entry name" value="ERCC4"/>
    <property type="match status" value="1"/>
</dbReference>
<evidence type="ECO:0000256" key="1">
    <source>
        <dbReference type="ARBA" id="ARBA00004123"/>
    </source>
</evidence>
<keyword evidence="8" id="KW-0539">Nucleus</keyword>
<dbReference type="Proteomes" id="UP000193642">
    <property type="component" value="Unassembled WGS sequence"/>
</dbReference>
<feature type="region of interest" description="Disordered" evidence="9">
    <location>
        <begin position="72"/>
        <end position="113"/>
    </location>
</feature>
<dbReference type="GO" id="GO:0045003">
    <property type="term" value="P:double-strand break repair via synthesis-dependent strand annealing"/>
    <property type="evidence" value="ECO:0007669"/>
    <property type="project" value="TreeGrafter"/>
</dbReference>
<dbReference type="PANTHER" id="PTHR14025">
    <property type="entry name" value="FANCONI ANEMIA GROUP M FANCM FAMILY MEMBER"/>
    <property type="match status" value="1"/>
</dbReference>
<dbReference type="InterPro" id="IPR006166">
    <property type="entry name" value="ERCC4_domain"/>
</dbReference>